<evidence type="ECO:0000256" key="4">
    <source>
        <dbReference type="ARBA" id="ARBA00005344"/>
    </source>
</evidence>
<evidence type="ECO:0000313" key="11">
    <source>
        <dbReference type="EMBL" id="CAG5113073.1"/>
    </source>
</evidence>
<feature type="compositionally biased region" description="Basic and acidic residues" evidence="10">
    <location>
        <begin position="99"/>
        <end position="108"/>
    </location>
</feature>
<evidence type="ECO:0000256" key="2">
    <source>
        <dbReference type="ARBA" id="ARBA00004123"/>
    </source>
</evidence>
<accession>A0ABN7T5X7</accession>
<evidence type="ECO:0000256" key="8">
    <source>
        <dbReference type="ARBA" id="ARBA00022553"/>
    </source>
</evidence>
<reference evidence="11 12" key="1">
    <citation type="submission" date="2021-04" db="EMBL/GenBank/DDBJ databases">
        <authorList>
            <person name="Bliznina A."/>
        </authorList>
    </citation>
    <scope>NUCLEOTIDE SEQUENCE [LARGE SCALE GENOMIC DNA]</scope>
</reference>
<keyword evidence="12" id="KW-1185">Reference proteome</keyword>
<organism evidence="11 12">
    <name type="scientific">Oikopleura dioica</name>
    <name type="common">Tunicate</name>
    <dbReference type="NCBI Taxonomy" id="34765"/>
    <lineage>
        <taxon>Eukaryota</taxon>
        <taxon>Metazoa</taxon>
        <taxon>Chordata</taxon>
        <taxon>Tunicata</taxon>
        <taxon>Appendicularia</taxon>
        <taxon>Copelata</taxon>
        <taxon>Oikopleuridae</taxon>
        <taxon>Oikopleura</taxon>
    </lineage>
</organism>
<dbReference type="Proteomes" id="UP001158576">
    <property type="component" value="Chromosome 2"/>
</dbReference>
<dbReference type="PANTHER" id="PTHR34930">
    <property type="entry name" value="GEO05313P1"/>
    <property type="match status" value="1"/>
</dbReference>
<comment type="subcellular location">
    <subcellularLocation>
        <location evidence="3">Cytoplasm</location>
    </subcellularLocation>
    <subcellularLocation>
        <location evidence="2">Nucleus</location>
    </subcellularLocation>
</comment>
<evidence type="ECO:0000313" key="12">
    <source>
        <dbReference type="Proteomes" id="UP001158576"/>
    </source>
</evidence>
<dbReference type="EMBL" id="OU015567">
    <property type="protein sequence ID" value="CAG5113073.1"/>
    <property type="molecule type" value="Genomic_DNA"/>
</dbReference>
<proteinExistence type="inferred from homology"/>
<keyword evidence="7" id="KW-0963">Cytoplasm</keyword>
<evidence type="ECO:0000256" key="9">
    <source>
        <dbReference type="ARBA" id="ARBA00023242"/>
    </source>
</evidence>
<dbReference type="PANTHER" id="PTHR34930:SF2">
    <property type="entry name" value="MICROTUBULE-ASSOCIATED PROTEIN JUPITER"/>
    <property type="match status" value="1"/>
</dbReference>
<evidence type="ECO:0000256" key="6">
    <source>
        <dbReference type="ARBA" id="ARBA00021471"/>
    </source>
</evidence>
<evidence type="ECO:0000256" key="3">
    <source>
        <dbReference type="ARBA" id="ARBA00004496"/>
    </source>
</evidence>
<comment type="function">
    <text evidence="1">Binds to all microtubule populations.</text>
</comment>
<evidence type="ECO:0000256" key="10">
    <source>
        <dbReference type="SAM" id="MobiDB-lite"/>
    </source>
</evidence>
<evidence type="ECO:0000256" key="5">
    <source>
        <dbReference type="ARBA" id="ARBA00008329"/>
    </source>
</evidence>
<comment type="similarity">
    <text evidence="4">Belongs to the MAP Jupiter family.</text>
</comment>
<keyword evidence="9" id="KW-0539">Nucleus</keyword>
<comment type="similarity">
    <text evidence="5">Belongs to the JUPITER family.</text>
</comment>
<keyword evidence="8" id="KW-0597">Phosphoprotein</keyword>
<sequence>MKRFLTEIGIFGISLGEILGSAILLALYSEEEYRVTYQQSETLIIDLGLLDASDSWRTARMDGPVNHMDSIARPTSKVIQPPGGSSSGIFGGETYQPKRHAEGNRKNESSIFGSPREETPKPKTPPKTTEEATGAPTVKHTSIKVAAPPGGKSSIFFG</sequence>
<dbReference type="InterPro" id="IPR033335">
    <property type="entry name" value="JUPITER"/>
</dbReference>
<protein>
    <recommendedName>
        <fullName evidence="6">Microtubule-associated protein Jupiter</fullName>
    </recommendedName>
</protein>
<feature type="region of interest" description="Disordered" evidence="10">
    <location>
        <begin position="64"/>
        <end position="158"/>
    </location>
</feature>
<name>A0ABN7T5X7_OIKDI</name>
<gene>
    <name evidence="11" type="ORF">OKIOD_LOCUS15983</name>
</gene>
<evidence type="ECO:0000256" key="7">
    <source>
        <dbReference type="ARBA" id="ARBA00022490"/>
    </source>
</evidence>
<evidence type="ECO:0000256" key="1">
    <source>
        <dbReference type="ARBA" id="ARBA00003805"/>
    </source>
</evidence>